<dbReference type="FunFam" id="3.40.50.1390:FF:000001">
    <property type="entry name" value="DNA recombinase"/>
    <property type="match status" value="1"/>
</dbReference>
<dbReference type="EMBL" id="FUWR01000002">
    <property type="protein sequence ID" value="SJZ49383.1"/>
    <property type="molecule type" value="Genomic_DNA"/>
</dbReference>
<evidence type="ECO:0000256" key="7">
    <source>
        <dbReference type="PROSITE-ProRule" id="PRU10137"/>
    </source>
</evidence>
<dbReference type="SMART" id="SM00857">
    <property type="entry name" value="Resolvase"/>
    <property type="match status" value="1"/>
</dbReference>
<sequence length="198" mass="21814">MLNLLIATTLGETIMANIGYARVSTEGQELTAQLEQLKGAGVDKIFKEKASGVKQDRPQLAAMLDHLREGDTVIVCKLDRIARSTKHLLEIVETLEARKVSFKVLNINLDTSTPTGKLMLSMLAAIGQFEREMMLERQREGIELAKQAGKYKGRKATARDKSAEVQELLKQGMTKQAVADTLKIGVASVYRIARASTK</sequence>
<dbReference type="InterPro" id="IPR006119">
    <property type="entry name" value="Resolv_N"/>
</dbReference>
<dbReference type="PROSITE" id="PS00397">
    <property type="entry name" value="RECOMBINASES_1"/>
    <property type="match status" value="1"/>
</dbReference>
<comment type="similarity">
    <text evidence="1">Belongs to the site-specific recombinase resolvase family.</text>
</comment>
<organism evidence="9 10">
    <name type="scientific">Trichlorobacter thiogenes</name>
    <dbReference type="NCBI Taxonomy" id="115783"/>
    <lineage>
        <taxon>Bacteria</taxon>
        <taxon>Pseudomonadati</taxon>
        <taxon>Thermodesulfobacteriota</taxon>
        <taxon>Desulfuromonadia</taxon>
        <taxon>Geobacterales</taxon>
        <taxon>Geobacteraceae</taxon>
        <taxon>Trichlorobacter</taxon>
    </lineage>
</organism>
<dbReference type="Pfam" id="PF00239">
    <property type="entry name" value="Resolvase"/>
    <property type="match status" value="1"/>
</dbReference>
<dbReference type="Gene3D" id="3.40.50.1390">
    <property type="entry name" value="Resolvase, N-terminal catalytic domain"/>
    <property type="match status" value="1"/>
</dbReference>
<gene>
    <name evidence="9" type="ORF">SAMN02745119_00752</name>
</gene>
<feature type="domain" description="Resolvase/invertase-type recombinase catalytic" evidence="8">
    <location>
        <begin position="16"/>
        <end position="149"/>
    </location>
</feature>
<dbReference type="PANTHER" id="PTHR30461">
    <property type="entry name" value="DNA-INVERTASE FROM LAMBDOID PROPHAGE"/>
    <property type="match status" value="1"/>
</dbReference>
<name>A0A1T4L407_9BACT</name>
<evidence type="ECO:0000256" key="5">
    <source>
        <dbReference type="ARBA" id="ARBA00023172"/>
    </source>
</evidence>
<dbReference type="InterPro" id="IPR050639">
    <property type="entry name" value="SSR_resolvase"/>
</dbReference>
<feature type="active site" description="O-(5'-phospho-DNA)-serine intermediate" evidence="6 7">
    <location>
        <position position="24"/>
    </location>
</feature>
<dbReference type="Proteomes" id="UP000190102">
    <property type="component" value="Unassembled WGS sequence"/>
</dbReference>
<evidence type="ECO:0000256" key="4">
    <source>
        <dbReference type="ARBA" id="ARBA00023125"/>
    </source>
</evidence>
<dbReference type="GO" id="GO:0003677">
    <property type="term" value="F:DNA binding"/>
    <property type="evidence" value="ECO:0007669"/>
    <property type="project" value="UniProtKB-KW"/>
</dbReference>
<keyword evidence="3" id="KW-0230">DNA invertase</keyword>
<reference evidence="10" key="1">
    <citation type="submission" date="2017-02" db="EMBL/GenBank/DDBJ databases">
        <authorList>
            <person name="Varghese N."/>
            <person name="Submissions S."/>
        </authorList>
    </citation>
    <scope>NUCLEOTIDE SEQUENCE [LARGE SCALE GENOMIC DNA]</scope>
    <source>
        <strain evidence="10">ATCC BAA-34</strain>
    </source>
</reference>
<dbReference type="GO" id="GO:0015074">
    <property type="term" value="P:DNA integration"/>
    <property type="evidence" value="ECO:0007669"/>
    <property type="project" value="UniProtKB-KW"/>
</dbReference>
<dbReference type="PROSITE" id="PS00398">
    <property type="entry name" value="RECOMBINASES_2"/>
    <property type="match status" value="1"/>
</dbReference>
<dbReference type="Gene3D" id="1.10.10.60">
    <property type="entry name" value="Homeodomain-like"/>
    <property type="match status" value="1"/>
</dbReference>
<dbReference type="CDD" id="cd03768">
    <property type="entry name" value="SR_ResInv"/>
    <property type="match status" value="1"/>
</dbReference>
<dbReference type="Pfam" id="PF02796">
    <property type="entry name" value="HTH_7"/>
    <property type="match status" value="1"/>
</dbReference>
<evidence type="ECO:0000256" key="6">
    <source>
        <dbReference type="PIRSR" id="PIRSR606118-50"/>
    </source>
</evidence>
<dbReference type="InterPro" id="IPR006120">
    <property type="entry name" value="Resolvase_HTH_dom"/>
</dbReference>
<evidence type="ECO:0000313" key="9">
    <source>
        <dbReference type="EMBL" id="SJZ49383.1"/>
    </source>
</evidence>
<dbReference type="InterPro" id="IPR036162">
    <property type="entry name" value="Resolvase-like_N_sf"/>
</dbReference>
<evidence type="ECO:0000256" key="2">
    <source>
        <dbReference type="ARBA" id="ARBA00022908"/>
    </source>
</evidence>
<keyword evidence="4" id="KW-0238">DNA-binding</keyword>
<dbReference type="InterPro" id="IPR006118">
    <property type="entry name" value="Recombinase_CS"/>
</dbReference>
<accession>A0A1T4L407</accession>
<keyword evidence="2" id="KW-0229">DNA integration</keyword>
<proteinExistence type="inferred from homology"/>
<dbReference type="PANTHER" id="PTHR30461:SF26">
    <property type="entry name" value="RESOLVASE HOMOLOG YNEB"/>
    <property type="match status" value="1"/>
</dbReference>
<keyword evidence="5" id="KW-0233">DNA recombination</keyword>
<dbReference type="RefSeq" id="WP_279627289.1">
    <property type="nucleotide sequence ID" value="NZ_FUWR01000002.1"/>
</dbReference>
<keyword evidence="10" id="KW-1185">Reference proteome</keyword>
<protein>
    <submittedName>
        <fullName evidence="9">Site-specific DNA recombinase</fullName>
    </submittedName>
</protein>
<evidence type="ECO:0000256" key="3">
    <source>
        <dbReference type="ARBA" id="ARBA00023100"/>
    </source>
</evidence>
<dbReference type="GO" id="GO:0000150">
    <property type="term" value="F:DNA strand exchange activity"/>
    <property type="evidence" value="ECO:0007669"/>
    <property type="project" value="UniProtKB-KW"/>
</dbReference>
<dbReference type="SUPFAM" id="SSF53041">
    <property type="entry name" value="Resolvase-like"/>
    <property type="match status" value="1"/>
</dbReference>
<dbReference type="AlphaFoldDB" id="A0A1T4L407"/>
<evidence type="ECO:0000256" key="1">
    <source>
        <dbReference type="ARBA" id="ARBA00009913"/>
    </source>
</evidence>
<evidence type="ECO:0000259" key="8">
    <source>
        <dbReference type="PROSITE" id="PS51736"/>
    </source>
</evidence>
<dbReference type="PROSITE" id="PS51736">
    <property type="entry name" value="RECOMBINASES_3"/>
    <property type="match status" value="1"/>
</dbReference>
<evidence type="ECO:0000313" key="10">
    <source>
        <dbReference type="Proteomes" id="UP000190102"/>
    </source>
</evidence>